<feature type="transmembrane region" description="Helical" evidence="1">
    <location>
        <begin position="21"/>
        <end position="40"/>
    </location>
</feature>
<keyword evidence="1" id="KW-0472">Membrane</keyword>
<feature type="transmembrane region" description="Helical" evidence="1">
    <location>
        <begin position="160"/>
        <end position="182"/>
    </location>
</feature>
<proteinExistence type="predicted"/>
<evidence type="ECO:0000256" key="1">
    <source>
        <dbReference type="SAM" id="Phobius"/>
    </source>
</evidence>
<dbReference type="Pfam" id="PF06161">
    <property type="entry name" value="DUF975"/>
    <property type="match status" value="1"/>
</dbReference>
<gene>
    <name evidence="2" type="ORF">DFP86_10718</name>
</gene>
<feature type="transmembrane region" description="Helical" evidence="1">
    <location>
        <begin position="104"/>
        <end position="127"/>
    </location>
</feature>
<organism evidence="2 3">
    <name type="scientific">Paludibacterium purpuratum</name>
    <dbReference type="NCBI Taxonomy" id="1144873"/>
    <lineage>
        <taxon>Bacteria</taxon>
        <taxon>Pseudomonadati</taxon>
        <taxon>Pseudomonadota</taxon>
        <taxon>Betaproteobacteria</taxon>
        <taxon>Neisseriales</taxon>
        <taxon>Chromobacteriaceae</taxon>
        <taxon>Paludibacterium</taxon>
    </lineage>
</organism>
<dbReference type="InterPro" id="IPR010380">
    <property type="entry name" value="DUF975"/>
</dbReference>
<dbReference type="Proteomes" id="UP000295611">
    <property type="component" value="Unassembled WGS sequence"/>
</dbReference>
<dbReference type="PANTHER" id="PTHR40076:SF1">
    <property type="entry name" value="MEMBRANE PROTEIN"/>
    <property type="match status" value="1"/>
</dbReference>
<evidence type="ECO:0000313" key="2">
    <source>
        <dbReference type="EMBL" id="TDR79655.1"/>
    </source>
</evidence>
<dbReference type="EMBL" id="SNZP01000007">
    <property type="protein sequence ID" value="TDR79655.1"/>
    <property type="molecule type" value="Genomic_DNA"/>
</dbReference>
<evidence type="ECO:0000313" key="3">
    <source>
        <dbReference type="Proteomes" id="UP000295611"/>
    </source>
</evidence>
<keyword evidence="1" id="KW-1133">Transmembrane helix</keyword>
<dbReference type="AlphaFoldDB" id="A0A4R7B7C2"/>
<feature type="transmembrane region" description="Helical" evidence="1">
    <location>
        <begin position="46"/>
        <end position="68"/>
    </location>
</feature>
<comment type="caution">
    <text evidence="2">The sequence shown here is derived from an EMBL/GenBank/DDBJ whole genome shotgun (WGS) entry which is preliminary data.</text>
</comment>
<sequence>MSRMSSTPNAQIMAEARAALSGRWKVAIAIVAIQFGIMMATNLLGLFGAGISVMISGPLALGIAMVFLRFLRGEPVRVGNLFDGFAHFATCFCAYFLMSLFILLWALLLIVPGIIAAYAYSMTFYILADEPQLRAREALRKSKIMMFGNKWKFCCLGFRFSGWFLLGIVTLGIGFLWIVPYISASLARFYLDIRDLPVEPAVSGPGLAFGFDDQ</sequence>
<reference evidence="2 3" key="1">
    <citation type="submission" date="2019-03" db="EMBL/GenBank/DDBJ databases">
        <title>Genomic Encyclopedia of Type Strains, Phase III (KMG-III): the genomes of soil and plant-associated and newly described type strains.</title>
        <authorList>
            <person name="Whitman W."/>
        </authorList>
    </citation>
    <scope>NUCLEOTIDE SEQUENCE [LARGE SCALE GENOMIC DNA]</scope>
    <source>
        <strain evidence="2 3">CECT 8976</strain>
    </source>
</reference>
<dbReference type="PANTHER" id="PTHR40076">
    <property type="entry name" value="MEMBRANE PROTEIN-RELATED"/>
    <property type="match status" value="1"/>
</dbReference>
<keyword evidence="1" id="KW-0812">Transmembrane</keyword>
<name>A0A4R7B7C2_9NEIS</name>
<protein>
    <submittedName>
        <fullName evidence="2">Putative membrane protein</fullName>
    </submittedName>
</protein>
<accession>A0A4R7B7C2</accession>
<feature type="transmembrane region" description="Helical" evidence="1">
    <location>
        <begin position="80"/>
        <end position="98"/>
    </location>
</feature>
<keyword evidence="3" id="KW-1185">Reference proteome</keyword>